<keyword evidence="4" id="KW-1185">Reference proteome</keyword>
<dbReference type="AlphaFoldDB" id="A0A7Y8KXI7"/>
<proteinExistence type="predicted"/>
<dbReference type="Pfam" id="PF17648">
    <property type="entry name" value="Luciferase"/>
    <property type="match status" value="1"/>
</dbReference>
<dbReference type="InterPro" id="IPR040841">
    <property type="entry name" value="Luciferase_dom"/>
</dbReference>
<dbReference type="PANTHER" id="PTHR38695">
    <property type="entry name" value="AMINO ACID PERMEASE_ SLC12A DOMAIN-CONTAINING PROTEIN"/>
    <property type="match status" value="1"/>
</dbReference>
<organism evidence="3 4">
    <name type="scientific">Hydrogenophaga aromaticivorans</name>
    <dbReference type="NCBI Taxonomy" id="2610898"/>
    <lineage>
        <taxon>Bacteria</taxon>
        <taxon>Pseudomonadati</taxon>
        <taxon>Pseudomonadota</taxon>
        <taxon>Betaproteobacteria</taxon>
        <taxon>Burkholderiales</taxon>
        <taxon>Comamonadaceae</taxon>
        <taxon>Hydrogenophaga</taxon>
    </lineage>
</organism>
<evidence type="ECO:0000313" key="3">
    <source>
        <dbReference type="EMBL" id="NWF45058.1"/>
    </source>
</evidence>
<dbReference type="RefSeq" id="WP_177134699.1">
    <property type="nucleotide sequence ID" value="NZ_VYGV01000006.1"/>
</dbReference>
<name>A0A7Y8KXI7_9BURK</name>
<sequence>MTSYLSHQRRGARPRTTPSNPHTQLEQNAPVELQELVFERGQSLGGVEVGPSQVSVPGARALYLPRCGCQSFGAFMFGKEFAHIHPPSDGSLHMTLPPEIVPQVIENGWAELHPLAGQYGLPGNIVMVYGPRDDEELQVVCDLLTASHTAATSSEA</sequence>
<reference evidence="3 4" key="1">
    <citation type="submission" date="2019-09" db="EMBL/GenBank/DDBJ databases">
        <title>Hydrogenophaga aromatica sp. nov., isolated from a para-xylene-degrading enrichment culture.</title>
        <authorList>
            <person name="Tancsics A."/>
            <person name="Banerjee S."/>
        </authorList>
    </citation>
    <scope>NUCLEOTIDE SEQUENCE [LARGE SCALE GENOMIC DNA]</scope>
    <source>
        <strain evidence="3 4">D2P1</strain>
    </source>
</reference>
<dbReference type="PANTHER" id="PTHR38695:SF1">
    <property type="entry name" value="AMINO ACID PERMEASE_ SLC12A DOMAIN-CONTAINING PROTEIN"/>
    <property type="match status" value="1"/>
</dbReference>
<feature type="region of interest" description="Disordered" evidence="1">
    <location>
        <begin position="1"/>
        <end position="26"/>
    </location>
</feature>
<dbReference type="InterPro" id="IPR048273">
    <property type="entry name" value="Luciferase"/>
</dbReference>
<evidence type="ECO:0000256" key="1">
    <source>
        <dbReference type="SAM" id="MobiDB-lite"/>
    </source>
</evidence>
<comment type="caution">
    <text evidence="3">The sequence shown here is derived from an EMBL/GenBank/DDBJ whole genome shotgun (WGS) entry which is preliminary data.</text>
</comment>
<gene>
    <name evidence="3" type="ORF">F3K02_07300</name>
</gene>
<feature type="compositionally biased region" description="Polar residues" evidence="1">
    <location>
        <begin position="16"/>
        <end position="26"/>
    </location>
</feature>
<evidence type="ECO:0000259" key="2">
    <source>
        <dbReference type="Pfam" id="PF17648"/>
    </source>
</evidence>
<protein>
    <submittedName>
        <fullName evidence="3">Phospholipase</fullName>
    </submittedName>
</protein>
<dbReference type="EMBL" id="VYGV01000006">
    <property type="protein sequence ID" value="NWF45058.1"/>
    <property type="molecule type" value="Genomic_DNA"/>
</dbReference>
<accession>A0A7Y8KXI7</accession>
<feature type="domain" description="Luciferase" evidence="2">
    <location>
        <begin position="78"/>
        <end position="147"/>
    </location>
</feature>
<dbReference type="Proteomes" id="UP000545507">
    <property type="component" value="Unassembled WGS sequence"/>
</dbReference>
<evidence type="ECO:0000313" key="4">
    <source>
        <dbReference type="Proteomes" id="UP000545507"/>
    </source>
</evidence>